<feature type="region of interest" description="Disordered" evidence="1">
    <location>
        <begin position="57"/>
        <end position="88"/>
    </location>
</feature>
<feature type="non-terminal residue" evidence="2">
    <location>
        <position position="1"/>
    </location>
</feature>
<organism evidence="2">
    <name type="scientific">Clastoptera arizonana</name>
    <name type="common">Arizona spittle bug</name>
    <dbReference type="NCBI Taxonomy" id="38151"/>
    <lineage>
        <taxon>Eukaryota</taxon>
        <taxon>Metazoa</taxon>
        <taxon>Ecdysozoa</taxon>
        <taxon>Arthropoda</taxon>
        <taxon>Hexapoda</taxon>
        <taxon>Insecta</taxon>
        <taxon>Pterygota</taxon>
        <taxon>Neoptera</taxon>
        <taxon>Paraneoptera</taxon>
        <taxon>Hemiptera</taxon>
        <taxon>Auchenorrhyncha</taxon>
        <taxon>Cercopoidea</taxon>
        <taxon>Clastopteridae</taxon>
        <taxon>Clastoptera</taxon>
    </lineage>
</organism>
<dbReference type="EMBL" id="GEDC01012753">
    <property type="protein sequence ID" value="JAS24545.1"/>
    <property type="molecule type" value="Transcribed_RNA"/>
</dbReference>
<reference evidence="2" key="1">
    <citation type="submission" date="2015-12" db="EMBL/GenBank/DDBJ databases">
        <title>De novo transcriptome assembly of four potential Pierce s Disease insect vectors from Arizona vineyards.</title>
        <authorList>
            <person name="Tassone E.E."/>
        </authorList>
    </citation>
    <scope>NUCLEOTIDE SEQUENCE</scope>
</reference>
<dbReference type="AlphaFoldDB" id="A0A1B6DG02"/>
<protein>
    <submittedName>
        <fullName evidence="2">Uncharacterized protein</fullName>
    </submittedName>
</protein>
<evidence type="ECO:0000313" key="2">
    <source>
        <dbReference type="EMBL" id="JAS24545.1"/>
    </source>
</evidence>
<feature type="region of interest" description="Disordered" evidence="1">
    <location>
        <begin position="1"/>
        <end position="35"/>
    </location>
</feature>
<gene>
    <name evidence="2" type="ORF">g.45593</name>
</gene>
<accession>A0A1B6DG02</accession>
<name>A0A1B6DG02_9HEMI</name>
<sequence>REEKLRNQRRGTDSSGTTSDGPASPTRLGNFSTNSMYPALPTPISMSDSYSSMPSMTSFSMGGHHVQGSGSGLSPVHGSPSCLQQRDPYPCMGRYEPLSLPTYTSARHSPCSPSQNYGTTHQYASSNTANSTGLISPGVSVPIAVPGQPPDMSSQYWPRLQ</sequence>
<feature type="region of interest" description="Disordered" evidence="1">
    <location>
        <begin position="104"/>
        <end position="131"/>
    </location>
</feature>
<feature type="compositionally biased region" description="Basic and acidic residues" evidence="1">
    <location>
        <begin position="1"/>
        <end position="12"/>
    </location>
</feature>
<feature type="compositionally biased region" description="Polar residues" evidence="1">
    <location>
        <begin position="13"/>
        <end position="35"/>
    </location>
</feature>
<proteinExistence type="predicted"/>
<evidence type="ECO:0000256" key="1">
    <source>
        <dbReference type="SAM" id="MobiDB-lite"/>
    </source>
</evidence>